<accession>A0A1S0U8B9</accession>
<dbReference type="FunCoup" id="A0A1S0U8B9">
    <property type="interactions" value="98"/>
</dbReference>
<dbReference type="OMA" id="GSQWFPK"/>
<dbReference type="InterPro" id="IPR001273">
    <property type="entry name" value="ArAA_hydroxylase"/>
</dbReference>
<dbReference type="RefSeq" id="XP_020303698.1">
    <property type="nucleotide sequence ID" value="XM_020445894.1"/>
</dbReference>
<dbReference type="GO" id="GO:1990834">
    <property type="term" value="P:response to odorant"/>
    <property type="evidence" value="ECO:0007669"/>
    <property type="project" value="EnsemblMetazoa"/>
</dbReference>
<evidence type="ECO:0000256" key="8">
    <source>
        <dbReference type="PIRSR" id="PIRSR601273-2"/>
    </source>
</evidence>
<feature type="binding site" evidence="7">
    <location>
        <position position="300"/>
    </location>
    <ligand>
        <name>L-tryptophan</name>
        <dbReference type="ChEBI" id="CHEBI:57912"/>
    </ligand>
</feature>
<gene>
    <name evidence="10" type="ORF">LOAG_01930</name>
</gene>
<proteinExistence type="inferred from homology"/>
<dbReference type="AlphaFoldDB" id="A0A1S0U8B9"/>
<dbReference type="PROSITE" id="PS51410">
    <property type="entry name" value="BH4_AAA_HYDROXYL_2"/>
    <property type="match status" value="1"/>
</dbReference>
<dbReference type="PANTHER" id="PTHR11473">
    <property type="entry name" value="AROMATIC AMINO ACID HYDROXYLASE"/>
    <property type="match status" value="1"/>
</dbReference>
<keyword evidence="3 8" id="KW-0479">Metal-binding</keyword>
<evidence type="ECO:0000256" key="7">
    <source>
        <dbReference type="PIRSR" id="PIRSR601273-1"/>
    </source>
</evidence>
<dbReference type="GO" id="GO:0007210">
    <property type="term" value="P:serotonin receptor signaling pathway"/>
    <property type="evidence" value="ECO:0007669"/>
    <property type="project" value="EnsemblMetazoa"/>
</dbReference>
<dbReference type="GO" id="GO:0008340">
    <property type="term" value="P:determination of adult lifespan"/>
    <property type="evidence" value="ECO:0007669"/>
    <property type="project" value="EnsemblMetazoa"/>
</dbReference>
<dbReference type="PANTHER" id="PTHR11473:SF16">
    <property type="entry name" value="TRYPTOPHAN 5-HYDROXYLASE 2"/>
    <property type="match status" value="1"/>
</dbReference>
<dbReference type="Gene3D" id="1.10.800.10">
    <property type="entry name" value="Aromatic amino acid hydroxylase"/>
    <property type="match status" value="1"/>
</dbReference>
<comment type="similarity">
    <text evidence="2">Belongs to the biopterin-dependent aromatic amino acid hydroxylase family.</text>
</comment>
<feature type="binding site" evidence="8">
    <location>
        <position position="234"/>
    </location>
    <ligand>
        <name>Fe cation</name>
        <dbReference type="ChEBI" id="CHEBI:24875"/>
    </ligand>
</feature>
<dbReference type="GO" id="GO:0040024">
    <property type="term" value="P:dauer larval development"/>
    <property type="evidence" value="ECO:0007669"/>
    <property type="project" value="EnsemblMetazoa"/>
</dbReference>
<dbReference type="InterPro" id="IPR036329">
    <property type="entry name" value="Aro-AA_hydroxylase_C_sf"/>
</dbReference>
<evidence type="ECO:0000256" key="6">
    <source>
        <dbReference type="ARBA" id="ARBA00023033"/>
    </source>
</evidence>
<dbReference type="OrthoDB" id="983542at2759"/>
<evidence type="ECO:0000256" key="5">
    <source>
        <dbReference type="ARBA" id="ARBA00023004"/>
    </source>
</evidence>
<dbReference type="GO" id="GO:0019915">
    <property type="term" value="P:lipid storage"/>
    <property type="evidence" value="ECO:0007669"/>
    <property type="project" value="EnsemblMetazoa"/>
</dbReference>
<evidence type="ECO:0000256" key="4">
    <source>
        <dbReference type="ARBA" id="ARBA00023002"/>
    </source>
</evidence>
<comment type="cofactor">
    <cofactor evidence="1 8">
        <name>Fe(2+)</name>
        <dbReference type="ChEBI" id="CHEBI:29033"/>
    </cofactor>
</comment>
<protein>
    <recommendedName>
        <fullName evidence="9">Biopterin-dependent aromatic amino acid hydroxylase family profile domain-containing protein</fullName>
    </recommendedName>
</protein>
<dbReference type="InterPro" id="IPR019774">
    <property type="entry name" value="Aromatic-AA_hydroxylase_C"/>
</dbReference>
<dbReference type="PRINTS" id="PR00372">
    <property type="entry name" value="FYWHYDRXLASE"/>
</dbReference>
<dbReference type="GO" id="GO:0043005">
    <property type="term" value="C:neuron projection"/>
    <property type="evidence" value="ECO:0007669"/>
    <property type="project" value="EnsemblMetazoa"/>
</dbReference>
<feature type="binding site" evidence="7">
    <location>
        <position position="330"/>
    </location>
    <ligand>
        <name>L-tryptophan</name>
        <dbReference type="ChEBI" id="CHEBI:57912"/>
    </ligand>
</feature>
<keyword evidence="6" id="KW-0503">Monooxygenase</keyword>
<dbReference type="GeneID" id="9939306"/>
<organism evidence="10">
    <name type="scientific">Loa loa</name>
    <name type="common">Eye worm</name>
    <name type="synonym">Filaria loa</name>
    <dbReference type="NCBI Taxonomy" id="7209"/>
    <lineage>
        <taxon>Eukaryota</taxon>
        <taxon>Metazoa</taxon>
        <taxon>Ecdysozoa</taxon>
        <taxon>Nematoda</taxon>
        <taxon>Chromadorea</taxon>
        <taxon>Rhabditida</taxon>
        <taxon>Spirurina</taxon>
        <taxon>Spiruromorpha</taxon>
        <taxon>Filarioidea</taxon>
        <taxon>Onchocercidae</taxon>
        <taxon>Loa</taxon>
    </lineage>
</organism>
<evidence type="ECO:0000256" key="2">
    <source>
        <dbReference type="ARBA" id="ARBA00009712"/>
    </source>
</evidence>
<feature type="domain" description="Biopterin-dependent aromatic amino acid hydroxylase family profile" evidence="9">
    <location>
        <begin position="46"/>
        <end position="381"/>
    </location>
</feature>
<feature type="binding site" evidence="7">
    <location>
        <position position="222"/>
    </location>
    <ligand>
        <name>L-tryptophan</name>
        <dbReference type="ChEBI" id="CHEBI:57912"/>
    </ligand>
</feature>
<feature type="binding site" evidence="8">
    <location>
        <position position="274"/>
    </location>
    <ligand>
        <name>Fe cation</name>
        <dbReference type="ChEBI" id="CHEBI:24875"/>
    </ligand>
</feature>
<dbReference type="InterPro" id="IPR036951">
    <property type="entry name" value="ArAA_hydroxylase_sf"/>
</dbReference>
<dbReference type="EMBL" id="JH712131">
    <property type="protein sequence ID" value="EFO26555.2"/>
    <property type="molecule type" value="Genomic_DNA"/>
</dbReference>
<keyword evidence="4" id="KW-0560">Oxidoreductase</keyword>
<dbReference type="KEGG" id="loa:LOAG_01930"/>
<dbReference type="InterPro" id="IPR018301">
    <property type="entry name" value="ArAA_hydroxylase_Fe/CU_BS"/>
</dbReference>
<feature type="binding site" evidence="7">
    <location>
        <position position="192"/>
    </location>
    <ligand>
        <name>L-tryptophan</name>
        <dbReference type="ChEBI" id="CHEBI:57912"/>
    </ligand>
</feature>
<feature type="binding site" evidence="7">
    <location>
        <position position="214"/>
    </location>
    <ligand>
        <name>L-tryptophan</name>
        <dbReference type="ChEBI" id="CHEBI:57912"/>
    </ligand>
</feature>
<dbReference type="GO" id="GO:0005506">
    <property type="term" value="F:iron ion binding"/>
    <property type="evidence" value="ECO:0007669"/>
    <property type="project" value="InterPro"/>
</dbReference>
<dbReference type="GO" id="GO:0006587">
    <property type="term" value="P:serotonin biosynthetic process from tryptophan"/>
    <property type="evidence" value="ECO:0007669"/>
    <property type="project" value="EnsemblMetazoa"/>
</dbReference>
<dbReference type="GO" id="GO:0005829">
    <property type="term" value="C:cytosol"/>
    <property type="evidence" value="ECO:0007669"/>
    <property type="project" value="EnsemblMetazoa"/>
</dbReference>
<dbReference type="PROSITE" id="PS00367">
    <property type="entry name" value="BH4_AAA_HYDROXYL_1"/>
    <property type="match status" value="1"/>
</dbReference>
<evidence type="ECO:0000256" key="1">
    <source>
        <dbReference type="ARBA" id="ARBA00001954"/>
    </source>
</evidence>
<reference evidence="10" key="1">
    <citation type="submission" date="2012-04" db="EMBL/GenBank/DDBJ databases">
        <title>The Genome Sequence of Loa loa.</title>
        <authorList>
            <consortium name="The Broad Institute Genome Sequencing Platform"/>
            <consortium name="Broad Institute Genome Sequencing Center for Infectious Disease"/>
            <person name="Nutman T.B."/>
            <person name="Fink D.L."/>
            <person name="Russ C."/>
            <person name="Young S."/>
            <person name="Zeng Q."/>
            <person name="Gargeya S."/>
            <person name="Alvarado L."/>
            <person name="Berlin A."/>
            <person name="Chapman S.B."/>
            <person name="Chen Z."/>
            <person name="Freedman E."/>
            <person name="Gellesch M."/>
            <person name="Goldberg J."/>
            <person name="Griggs A."/>
            <person name="Gujja S."/>
            <person name="Heilman E.R."/>
            <person name="Heiman D."/>
            <person name="Howarth C."/>
            <person name="Mehta T."/>
            <person name="Neiman D."/>
            <person name="Pearson M."/>
            <person name="Roberts A."/>
            <person name="Saif S."/>
            <person name="Shea T."/>
            <person name="Shenoy N."/>
            <person name="Sisk P."/>
            <person name="Stolte C."/>
            <person name="Sykes S."/>
            <person name="White J."/>
            <person name="Yandava C."/>
            <person name="Haas B."/>
            <person name="Henn M.R."/>
            <person name="Nusbaum C."/>
            <person name="Birren B."/>
        </authorList>
    </citation>
    <scope>NUCLEOTIDE SEQUENCE [LARGE SCALE GENOMIC DNA]</scope>
</reference>
<dbReference type="CTD" id="9939306"/>
<dbReference type="GO" id="GO:0043051">
    <property type="term" value="P:regulation of nematode pharyngeal pumping"/>
    <property type="evidence" value="ECO:0007669"/>
    <property type="project" value="EnsemblMetazoa"/>
</dbReference>
<dbReference type="SUPFAM" id="SSF56534">
    <property type="entry name" value="Aromatic aminoacid monoxygenases, catalytic and oligomerization domains"/>
    <property type="match status" value="1"/>
</dbReference>
<feature type="binding site" evidence="8">
    <location>
        <position position="229"/>
    </location>
    <ligand>
        <name>Fe cation</name>
        <dbReference type="ChEBI" id="CHEBI:24875"/>
    </ligand>
</feature>
<dbReference type="Pfam" id="PF00351">
    <property type="entry name" value="Biopterin_H"/>
    <property type="match status" value="1"/>
</dbReference>
<dbReference type="GO" id="GO:0035641">
    <property type="term" value="P:locomotory exploration behavior"/>
    <property type="evidence" value="ECO:0007669"/>
    <property type="project" value="EnsemblMetazoa"/>
</dbReference>
<dbReference type="InParanoid" id="A0A1S0U8B9"/>
<dbReference type="GO" id="GO:0046662">
    <property type="term" value="P:regulation of egg-laying behavior"/>
    <property type="evidence" value="ECO:0007669"/>
    <property type="project" value="EnsemblMetazoa"/>
</dbReference>
<evidence type="ECO:0000256" key="3">
    <source>
        <dbReference type="ARBA" id="ARBA00022723"/>
    </source>
</evidence>
<evidence type="ECO:0000313" key="10">
    <source>
        <dbReference type="EMBL" id="EFO26555.2"/>
    </source>
</evidence>
<dbReference type="GO" id="GO:0004510">
    <property type="term" value="F:tryptophan 5-monooxygenase activity"/>
    <property type="evidence" value="ECO:0007669"/>
    <property type="project" value="TreeGrafter"/>
</dbReference>
<sequence>MIRLSSSSGTWNSFCWRAIPYLDNRNHTSSFLNFRRESIISFQHSFYVAPSNKDIESGRWYPKHITDLDYICGRVIMYDPTSSSGLSTSHPSFKDKEYRKRREWFLEIANDYKHGIPIPRINYTTVETETWRTIYRDLKTLHNKFACKAFLDNFKLLEEQCGYSDNEIPQLEDISKYLNTKTGFTLRPCGGYLTSRNFLAALAFRVFCCTQYMRHHTDPHYTPEPDLCHELLGHMAMFLDPIYAQLSQEIGIASLGSSEKECSALIRLYFFAFEFGLSAEGEKFDEKKRNLKVYGAGLLSCFDELKFCMSPDAKIYRFEPNDVIEMEPEITKFQKGYFYSGTINEAFQKIRSYISTIKKSFLFHYDPLTQSIEKIMDDRHG</sequence>
<name>A0A1S0U8B9_LOALO</name>
<keyword evidence="5 8" id="KW-0408">Iron</keyword>
<evidence type="ECO:0000259" key="9">
    <source>
        <dbReference type="PROSITE" id="PS51410"/>
    </source>
</evidence>